<reference evidence="1 2" key="1">
    <citation type="journal article" date="2013" name="ISME J.">
        <title>A metabolic model for members of the genus Tetrasphaera involved in enhanced biological phosphorus removal.</title>
        <authorList>
            <person name="Kristiansen R."/>
            <person name="Nguyen H.T.T."/>
            <person name="Saunders A.M."/>
            <person name="Nielsen J.L."/>
            <person name="Wimmer R."/>
            <person name="Le V.Q."/>
            <person name="McIlroy S.J."/>
            <person name="Petrovski S."/>
            <person name="Seviour R.J."/>
            <person name="Calteau A."/>
            <person name="Nielsen K.L."/>
            <person name="Nielsen P.H."/>
        </authorList>
    </citation>
    <scope>NUCLEOTIDE SEQUENCE [LARGE SCALE GENOMIC DNA]</scope>
    <source>
        <strain evidence="1 2">T1-X7</strain>
    </source>
</reference>
<proteinExistence type="predicted"/>
<comment type="caution">
    <text evidence="1">The sequence shown here is derived from an EMBL/GenBank/DDBJ whole genome shotgun (WGS) entry which is preliminary data.</text>
</comment>
<accession>A0A077LVT1</accession>
<protein>
    <submittedName>
        <fullName evidence="1">Uncharacterized protein</fullName>
    </submittedName>
</protein>
<keyword evidence="2" id="KW-1185">Reference proteome</keyword>
<name>A0A077LVT1_9MICO</name>
<dbReference type="AlphaFoldDB" id="A0A077LVT1"/>
<organism evidence="1 2">
    <name type="scientific">Nostocoides japonicum T1-X7</name>
    <dbReference type="NCBI Taxonomy" id="1194083"/>
    <lineage>
        <taxon>Bacteria</taxon>
        <taxon>Bacillati</taxon>
        <taxon>Actinomycetota</taxon>
        <taxon>Actinomycetes</taxon>
        <taxon>Micrococcales</taxon>
        <taxon>Intrasporangiaceae</taxon>
        <taxon>Nostocoides</taxon>
    </lineage>
</organism>
<evidence type="ECO:0000313" key="2">
    <source>
        <dbReference type="Proteomes" id="UP000035721"/>
    </source>
</evidence>
<dbReference type="Proteomes" id="UP000035721">
    <property type="component" value="Unassembled WGS sequence"/>
</dbReference>
<sequence length="46" mass="4795">MGSVATGSFGTVPGLPLNALLDLAAPHTREVLLTAVLDRLLRPSRP</sequence>
<dbReference type="STRING" id="1194083.BN12_1540002"/>
<dbReference type="EMBL" id="CAJB01000062">
    <property type="protein sequence ID" value="CCH76927.1"/>
    <property type="molecule type" value="Genomic_DNA"/>
</dbReference>
<evidence type="ECO:0000313" key="1">
    <source>
        <dbReference type="EMBL" id="CCH76927.1"/>
    </source>
</evidence>
<gene>
    <name evidence="1" type="ORF">BN12_1540002</name>
</gene>